<proteinExistence type="predicted"/>
<accession>A0A6H5H1Q1</accession>
<name>A0A6H5H1Q1_9HEMI</name>
<feature type="non-terminal residue" evidence="1">
    <location>
        <position position="86"/>
    </location>
</feature>
<organism evidence="1 2">
    <name type="scientific">Nesidiocoris tenuis</name>
    <dbReference type="NCBI Taxonomy" id="355587"/>
    <lineage>
        <taxon>Eukaryota</taxon>
        <taxon>Metazoa</taxon>
        <taxon>Ecdysozoa</taxon>
        <taxon>Arthropoda</taxon>
        <taxon>Hexapoda</taxon>
        <taxon>Insecta</taxon>
        <taxon>Pterygota</taxon>
        <taxon>Neoptera</taxon>
        <taxon>Paraneoptera</taxon>
        <taxon>Hemiptera</taxon>
        <taxon>Heteroptera</taxon>
        <taxon>Panheteroptera</taxon>
        <taxon>Cimicomorpha</taxon>
        <taxon>Miridae</taxon>
        <taxon>Dicyphina</taxon>
        <taxon>Nesidiocoris</taxon>
    </lineage>
</organism>
<dbReference type="EMBL" id="CADCXU010021898">
    <property type="protein sequence ID" value="CAB0009637.1"/>
    <property type="molecule type" value="Genomic_DNA"/>
</dbReference>
<keyword evidence="2" id="KW-1185">Reference proteome</keyword>
<dbReference type="AlphaFoldDB" id="A0A6H5H1Q1"/>
<evidence type="ECO:0000313" key="1">
    <source>
        <dbReference type="EMBL" id="CAB0009637.1"/>
    </source>
</evidence>
<reference evidence="1 2" key="1">
    <citation type="submission" date="2020-02" db="EMBL/GenBank/DDBJ databases">
        <authorList>
            <person name="Ferguson B K."/>
        </authorList>
    </citation>
    <scope>NUCLEOTIDE SEQUENCE [LARGE SCALE GENOMIC DNA]</scope>
</reference>
<gene>
    <name evidence="1" type="ORF">NTEN_LOCUS14767</name>
</gene>
<protein>
    <submittedName>
        <fullName evidence="1">Uncharacterized protein</fullName>
    </submittedName>
</protein>
<dbReference type="Proteomes" id="UP000479000">
    <property type="component" value="Unassembled WGS sequence"/>
</dbReference>
<sequence length="86" mass="9995">MRSIELRKISRRNRDTFPKTRQRFRLSRSVGLASGCRLTRRGRRNTRVGRCLRLHTNGGDGAEMRKGVRNWGTSAFGVSTIIWYIE</sequence>
<evidence type="ECO:0000313" key="2">
    <source>
        <dbReference type="Proteomes" id="UP000479000"/>
    </source>
</evidence>